<organism evidence="4 5">
    <name type="scientific">Bifidobacterium angulatum DSM 20098 = JCM 7096</name>
    <dbReference type="NCBI Taxonomy" id="518635"/>
    <lineage>
        <taxon>Bacteria</taxon>
        <taxon>Bacillati</taxon>
        <taxon>Actinomycetota</taxon>
        <taxon>Actinomycetes</taxon>
        <taxon>Bifidobacteriales</taxon>
        <taxon>Bifidobacteriaceae</taxon>
        <taxon>Bifidobacterium</taxon>
    </lineage>
</organism>
<dbReference type="AlphaFoldDB" id="C4FGU6"/>
<sequence>MAGIAAVATLFAAMTAPASAMAEEPAAPDVPQTSTNCTTKGNIITVKGKDADAFRTWTDNGKTPLGNRTFSVAKVADYKIDNGESGGLVHLETVNGSKPDIIQAVKDLSANAGKSLYENEDHDGDPMNWLANTKNDMLIRRYAEHPGVTGSALAAEQVKVDDTNNTMTLTMPNPGLYVIFDATQPKQQTKDTGDTTVEYAGFSNMLVGTPLADDCKVTNNDGVVDLTSSNLKAKTGSATTERGGFKFTKVGVESDRSGLSGAEFTVYSDKDFTQVLKDAKGNVVKATSSENGGLVDFEGFKLNAGTYYLKETVVPAGYWSGSAAKLMVTMTKNDQGKIELESITDMSSPASGLLSHSVQYGYVYRNIKSITQLPLTGAMGMAILGVVAVLCIGGASIIIVRARKTKRSFVA</sequence>
<accession>C4FGU6</accession>
<keyword evidence="1" id="KW-0472">Membrane</keyword>
<dbReference type="Pfam" id="PF17802">
    <property type="entry name" value="SpaA"/>
    <property type="match status" value="1"/>
</dbReference>
<keyword evidence="1" id="KW-0812">Transmembrane</keyword>
<evidence type="ECO:0000313" key="5">
    <source>
        <dbReference type="Proteomes" id="UP000006408"/>
    </source>
</evidence>
<evidence type="ECO:0000256" key="1">
    <source>
        <dbReference type="SAM" id="Phobius"/>
    </source>
</evidence>
<evidence type="ECO:0000256" key="2">
    <source>
        <dbReference type="SAM" id="SignalP"/>
    </source>
</evidence>
<dbReference type="PATRIC" id="fig|518635.7.peg.1403"/>
<gene>
    <name evidence="4" type="ORF">BIFANG_03574</name>
</gene>
<dbReference type="Gene3D" id="2.60.40.10">
    <property type="entry name" value="Immunoglobulins"/>
    <property type="match status" value="1"/>
</dbReference>
<feature type="chain" id="PRO_5002937864" evidence="2">
    <location>
        <begin position="23"/>
        <end position="411"/>
    </location>
</feature>
<dbReference type="InterPro" id="IPR013783">
    <property type="entry name" value="Ig-like_fold"/>
</dbReference>
<comment type="caution">
    <text evidence="4">The sequence shown here is derived from an EMBL/GenBank/DDBJ whole genome shotgun (WGS) entry which is preliminary data.</text>
</comment>
<dbReference type="GO" id="GO:0005975">
    <property type="term" value="P:carbohydrate metabolic process"/>
    <property type="evidence" value="ECO:0007669"/>
    <property type="project" value="UniProtKB-ARBA"/>
</dbReference>
<dbReference type="HOGENOM" id="CLU_602265_0_0_11"/>
<protein>
    <submittedName>
        <fullName evidence="4">LPXTG-motif cell wall anchor domain protein</fullName>
    </submittedName>
</protein>
<keyword evidence="1" id="KW-1133">Transmembrane helix</keyword>
<feature type="transmembrane region" description="Helical" evidence="1">
    <location>
        <begin position="378"/>
        <end position="400"/>
    </location>
</feature>
<dbReference type="EMBL" id="ABYS02000012">
    <property type="protein sequence ID" value="EEP20488.1"/>
    <property type="molecule type" value="Genomic_DNA"/>
</dbReference>
<reference evidence="4" key="1">
    <citation type="submission" date="2009-04" db="EMBL/GenBank/DDBJ databases">
        <authorList>
            <person name="Weinstock G."/>
            <person name="Sodergren E."/>
            <person name="Clifton S."/>
            <person name="Fulton L."/>
            <person name="Fulton B."/>
            <person name="Courtney L."/>
            <person name="Fronick C."/>
            <person name="Harrison M."/>
            <person name="Strong C."/>
            <person name="Farmer C."/>
            <person name="Delahaunty K."/>
            <person name="Markovic C."/>
            <person name="Hall O."/>
            <person name="Minx P."/>
            <person name="Tomlinson C."/>
            <person name="Mitreva M."/>
            <person name="Nelson J."/>
            <person name="Hou S."/>
            <person name="Wollam A."/>
            <person name="Pepin K.H."/>
            <person name="Johnson M."/>
            <person name="Bhonagiri V."/>
            <person name="Nash W.E."/>
            <person name="Warren W."/>
            <person name="Chinwalla A."/>
            <person name="Mardis E.R."/>
            <person name="Wilson R.K."/>
        </authorList>
    </citation>
    <scope>NUCLEOTIDE SEQUENCE [LARGE SCALE GENOMIC DNA]</scope>
    <source>
        <strain evidence="4">DSM 20098</strain>
    </source>
</reference>
<proteinExistence type="predicted"/>
<evidence type="ECO:0000259" key="3">
    <source>
        <dbReference type="Pfam" id="PF17802"/>
    </source>
</evidence>
<keyword evidence="2" id="KW-0732">Signal</keyword>
<feature type="domain" description="SpaA-like prealbumin fold" evidence="3">
    <location>
        <begin position="244"/>
        <end position="341"/>
    </location>
</feature>
<dbReference type="InterPro" id="IPR041033">
    <property type="entry name" value="SpaA_PFL_dom_1"/>
</dbReference>
<name>C4FGU6_9BIFI</name>
<dbReference type="STRING" id="1683.Bang102_002850"/>
<keyword evidence="5" id="KW-1185">Reference proteome</keyword>
<feature type="signal peptide" evidence="2">
    <location>
        <begin position="1"/>
        <end position="22"/>
    </location>
</feature>
<evidence type="ECO:0000313" key="4">
    <source>
        <dbReference type="EMBL" id="EEP20488.1"/>
    </source>
</evidence>
<dbReference type="Proteomes" id="UP000006408">
    <property type="component" value="Unassembled WGS sequence"/>
</dbReference>